<evidence type="ECO:0000313" key="1">
    <source>
        <dbReference type="EMBL" id="MDG9699611.1"/>
    </source>
</evidence>
<protein>
    <submittedName>
        <fullName evidence="1">Uncharacterized protein</fullName>
    </submittedName>
</protein>
<dbReference type="Proteomes" id="UP001237156">
    <property type="component" value="Unassembled WGS sequence"/>
</dbReference>
<gene>
    <name evidence="1" type="ORF">QB898_07795</name>
</gene>
<comment type="caution">
    <text evidence="1">The sequence shown here is derived from an EMBL/GenBank/DDBJ whole genome shotgun (WGS) entry which is preliminary data.</text>
</comment>
<evidence type="ECO:0000313" key="2">
    <source>
        <dbReference type="Proteomes" id="UP001237156"/>
    </source>
</evidence>
<sequence>MAVFIIFFRFSITLSKWLTYRLKCPPAVVFFTRVAIVVGVAHLMVIDEHIGKYQIDRLCKSHGLRNTDLSKAYGKSVTRNVVGGIRVKNMAMPTMEYKTTILDAKTNEKLAEFSNYLPSGGWLARHTFIGLGNGHPILETYFDYQIIGCQTFSEQEAIFSRNKIAIIPSLDYQKGSL</sequence>
<dbReference type="AlphaFoldDB" id="A0AAW6RM20"/>
<name>A0AAW6RM20_9BURK</name>
<reference evidence="1 2" key="1">
    <citation type="submission" date="2023-04" db="EMBL/GenBank/DDBJ databases">
        <title>Ottowia paracancer sp. nov., isolated from human stomach.</title>
        <authorList>
            <person name="Song Y."/>
        </authorList>
    </citation>
    <scope>NUCLEOTIDE SEQUENCE [LARGE SCALE GENOMIC DNA]</scope>
    <source>
        <strain evidence="1 2">10c7w1</strain>
    </source>
</reference>
<proteinExistence type="predicted"/>
<dbReference type="EMBL" id="JARVII010000014">
    <property type="protein sequence ID" value="MDG9699611.1"/>
    <property type="molecule type" value="Genomic_DNA"/>
</dbReference>
<accession>A0AAW6RM20</accession>
<keyword evidence="2" id="KW-1185">Reference proteome</keyword>
<organism evidence="1 2">
    <name type="scientific">Ottowia cancrivicina</name>
    <dbReference type="NCBI Taxonomy" id="3040346"/>
    <lineage>
        <taxon>Bacteria</taxon>
        <taxon>Pseudomonadati</taxon>
        <taxon>Pseudomonadota</taxon>
        <taxon>Betaproteobacteria</taxon>
        <taxon>Burkholderiales</taxon>
        <taxon>Comamonadaceae</taxon>
        <taxon>Ottowia</taxon>
    </lineage>
</organism>